<dbReference type="Gene3D" id="1.10.1200.10">
    <property type="entry name" value="ACP-like"/>
    <property type="match status" value="1"/>
</dbReference>
<keyword evidence="2" id="KW-0597">Phosphoprotein</keyword>
<dbReference type="RefSeq" id="WP_203797253.1">
    <property type="nucleotide sequence ID" value="NZ_BAAAQE010000027.1"/>
</dbReference>
<organism evidence="4 5">
    <name type="scientific">Actinoplanes couchii</name>
    <dbReference type="NCBI Taxonomy" id="403638"/>
    <lineage>
        <taxon>Bacteria</taxon>
        <taxon>Bacillati</taxon>
        <taxon>Actinomycetota</taxon>
        <taxon>Actinomycetes</taxon>
        <taxon>Micromonosporales</taxon>
        <taxon>Micromonosporaceae</taxon>
        <taxon>Actinoplanes</taxon>
    </lineage>
</organism>
<feature type="domain" description="Carrier" evidence="3">
    <location>
        <begin position="4"/>
        <end position="80"/>
    </location>
</feature>
<gene>
    <name evidence="4" type="ORF">Aco03nite_043250</name>
</gene>
<name>A0ABQ3XBR1_9ACTN</name>
<proteinExistence type="predicted"/>
<dbReference type="EMBL" id="BOMG01000054">
    <property type="protein sequence ID" value="GID55921.1"/>
    <property type="molecule type" value="Genomic_DNA"/>
</dbReference>
<keyword evidence="5" id="KW-1185">Reference proteome</keyword>
<dbReference type="InterPro" id="IPR020806">
    <property type="entry name" value="PKS_PP-bd"/>
</dbReference>
<dbReference type="InterPro" id="IPR036736">
    <property type="entry name" value="ACP-like_sf"/>
</dbReference>
<evidence type="ECO:0000313" key="4">
    <source>
        <dbReference type="EMBL" id="GID55921.1"/>
    </source>
</evidence>
<dbReference type="PROSITE" id="PS50075">
    <property type="entry name" value="CARRIER"/>
    <property type="match status" value="1"/>
</dbReference>
<keyword evidence="1" id="KW-0596">Phosphopantetheine</keyword>
<protein>
    <recommendedName>
        <fullName evidence="3">Carrier domain-containing protein</fullName>
    </recommendedName>
</protein>
<dbReference type="InterPro" id="IPR006162">
    <property type="entry name" value="Ppantetheine_attach_site"/>
</dbReference>
<reference evidence="4 5" key="1">
    <citation type="submission" date="2021-01" db="EMBL/GenBank/DDBJ databases">
        <title>Whole genome shotgun sequence of Actinoplanes couchii NBRC 106145.</title>
        <authorList>
            <person name="Komaki H."/>
            <person name="Tamura T."/>
        </authorList>
    </citation>
    <scope>NUCLEOTIDE SEQUENCE [LARGE SCALE GENOMIC DNA]</scope>
    <source>
        <strain evidence="4 5">NBRC 106145</strain>
    </source>
</reference>
<sequence length="82" mass="8792">MSDSDFRNPMDELVVGTVRKLVGKTDVGIGDDFFELGGNSIIAIRLAQALSAELGIARATRVIFKNPRLSDLSDALNELVAS</sequence>
<evidence type="ECO:0000313" key="5">
    <source>
        <dbReference type="Proteomes" id="UP000612282"/>
    </source>
</evidence>
<dbReference type="SUPFAM" id="SSF47336">
    <property type="entry name" value="ACP-like"/>
    <property type="match status" value="1"/>
</dbReference>
<dbReference type="SMART" id="SM00823">
    <property type="entry name" value="PKS_PP"/>
    <property type="match status" value="1"/>
</dbReference>
<dbReference type="InterPro" id="IPR009081">
    <property type="entry name" value="PP-bd_ACP"/>
</dbReference>
<accession>A0ABQ3XBR1</accession>
<evidence type="ECO:0000256" key="1">
    <source>
        <dbReference type="ARBA" id="ARBA00022450"/>
    </source>
</evidence>
<evidence type="ECO:0000259" key="3">
    <source>
        <dbReference type="PROSITE" id="PS50075"/>
    </source>
</evidence>
<dbReference type="PANTHER" id="PTHR45527">
    <property type="entry name" value="NONRIBOSOMAL PEPTIDE SYNTHETASE"/>
    <property type="match status" value="1"/>
</dbReference>
<evidence type="ECO:0000256" key="2">
    <source>
        <dbReference type="ARBA" id="ARBA00022553"/>
    </source>
</evidence>
<dbReference type="PROSITE" id="PS00012">
    <property type="entry name" value="PHOSPHOPANTETHEINE"/>
    <property type="match status" value="1"/>
</dbReference>
<dbReference type="Pfam" id="PF00550">
    <property type="entry name" value="PP-binding"/>
    <property type="match status" value="1"/>
</dbReference>
<dbReference type="PANTHER" id="PTHR45527:SF1">
    <property type="entry name" value="FATTY ACID SYNTHASE"/>
    <property type="match status" value="1"/>
</dbReference>
<comment type="caution">
    <text evidence="4">The sequence shown here is derived from an EMBL/GenBank/DDBJ whole genome shotgun (WGS) entry which is preliminary data.</text>
</comment>
<dbReference type="Proteomes" id="UP000612282">
    <property type="component" value="Unassembled WGS sequence"/>
</dbReference>